<feature type="transmembrane region" description="Helical" evidence="11">
    <location>
        <begin position="146"/>
        <end position="164"/>
    </location>
</feature>
<dbReference type="PANTHER" id="PTHR30250">
    <property type="entry name" value="PST FAMILY PREDICTED COLANIC ACID TRANSPORTER"/>
    <property type="match status" value="1"/>
</dbReference>
<feature type="transmembrane region" description="Helical" evidence="11">
    <location>
        <begin position="6"/>
        <end position="30"/>
    </location>
</feature>
<evidence type="ECO:0000256" key="2">
    <source>
        <dbReference type="ARBA" id="ARBA00007430"/>
    </source>
</evidence>
<keyword evidence="7 11" id="KW-1133">Transmembrane helix</keyword>
<comment type="similarity">
    <text evidence="10">Belongs to the MurJ/MviN family.</text>
</comment>
<comment type="subcellular location">
    <subcellularLocation>
        <location evidence="1">Cell membrane</location>
        <topology evidence="1">Multi-pass membrane protein</topology>
    </subcellularLocation>
</comment>
<feature type="transmembrane region" description="Helical" evidence="11">
    <location>
        <begin position="118"/>
        <end position="140"/>
    </location>
</feature>
<comment type="function">
    <text evidence="9">Involved in peptidoglycan biosynthesis. Transports lipid-linked peptidoglycan precursors from the inner to the outer leaflet of the cytoplasmic membrane.</text>
</comment>
<feature type="transmembrane region" description="Helical" evidence="11">
    <location>
        <begin position="51"/>
        <end position="70"/>
    </location>
</feature>
<name>A0ABT3R4Q6_9HYPH</name>
<gene>
    <name evidence="12" type="ORF">ON753_17970</name>
</gene>
<dbReference type="InterPro" id="IPR004268">
    <property type="entry name" value="MurJ"/>
</dbReference>
<feature type="transmembrane region" description="Helical" evidence="11">
    <location>
        <begin position="82"/>
        <end position="106"/>
    </location>
</feature>
<evidence type="ECO:0000256" key="7">
    <source>
        <dbReference type="ARBA" id="ARBA00022989"/>
    </source>
</evidence>
<evidence type="ECO:0000256" key="10">
    <source>
        <dbReference type="ARBA" id="ARBA00061532"/>
    </source>
</evidence>
<evidence type="ECO:0000256" key="5">
    <source>
        <dbReference type="ARBA" id="ARBA00022960"/>
    </source>
</evidence>
<protein>
    <submittedName>
        <fullName evidence="12">Polysaccharide biosynthesis C-terminal domain-containing protein</fullName>
    </submittedName>
</protein>
<dbReference type="PANTHER" id="PTHR30250:SF10">
    <property type="entry name" value="LIPOPOLYSACCHARIDE BIOSYNTHESIS PROTEIN WZXC"/>
    <property type="match status" value="1"/>
</dbReference>
<evidence type="ECO:0000313" key="12">
    <source>
        <dbReference type="EMBL" id="MCX2724239.1"/>
    </source>
</evidence>
<evidence type="ECO:0000256" key="6">
    <source>
        <dbReference type="ARBA" id="ARBA00022984"/>
    </source>
</evidence>
<dbReference type="Pfam" id="PF03023">
    <property type="entry name" value="MurJ"/>
    <property type="match status" value="1"/>
</dbReference>
<evidence type="ECO:0000256" key="9">
    <source>
        <dbReference type="ARBA" id="ARBA00060041"/>
    </source>
</evidence>
<evidence type="ECO:0000256" key="8">
    <source>
        <dbReference type="ARBA" id="ARBA00023136"/>
    </source>
</evidence>
<feature type="transmembrane region" description="Helical" evidence="11">
    <location>
        <begin position="176"/>
        <end position="195"/>
    </location>
</feature>
<dbReference type="EMBL" id="JAPEVI010000003">
    <property type="protein sequence ID" value="MCX2724239.1"/>
    <property type="molecule type" value="Genomic_DNA"/>
</dbReference>
<sequence length="261" mass="27819">MTEVGYFAAAITFSSLIFQLALAMTAGLSARFARLREAGELERMGNTYQRALRWMALLLFPVSFGGAAVIQEILPMVFGDEFRPAVATASVLIALAFAQCLVSLPLSMMLAHERDKTVMIMNAVSAAVLLVLNLAIIPSFSGFGAAWVKSIVAFAGFSWALWYCQTRLGLVPGIRSLFGLAASAGTCAGVAWLVLVEVQGLPGLLSAIAAGALIYLLGIRLTGAMLPDDVDSLRTTLRKILPAAMVKPAIWIVSQLAVRRV</sequence>
<keyword evidence="3" id="KW-1003">Cell membrane</keyword>
<dbReference type="RefSeq" id="WP_265964093.1">
    <property type="nucleotide sequence ID" value="NZ_JAPEVI010000003.1"/>
</dbReference>
<dbReference type="InterPro" id="IPR050833">
    <property type="entry name" value="Poly_Biosynth_Transport"/>
</dbReference>
<keyword evidence="13" id="KW-1185">Reference proteome</keyword>
<evidence type="ECO:0000256" key="4">
    <source>
        <dbReference type="ARBA" id="ARBA00022692"/>
    </source>
</evidence>
<comment type="similarity">
    <text evidence="2">Belongs to the polysaccharide synthase family.</text>
</comment>
<feature type="transmembrane region" description="Helical" evidence="11">
    <location>
        <begin position="201"/>
        <end position="219"/>
    </location>
</feature>
<evidence type="ECO:0000256" key="1">
    <source>
        <dbReference type="ARBA" id="ARBA00004651"/>
    </source>
</evidence>
<evidence type="ECO:0000256" key="3">
    <source>
        <dbReference type="ARBA" id="ARBA00022475"/>
    </source>
</evidence>
<evidence type="ECO:0000313" key="13">
    <source>
        <dbReference type="Proteomes" id="UP001300261"/>
    </source>
</evidence>
<proteinExistence type="inferred from homology"/>
<reference evidence="12 13" key="1">
    <citation type="journal article" date="2016" name="Int. J. Syst. Evol. Microbiol.">
        <title>Labrenzia salina sp. nov., isolated from the rhizosphere of the halophyte Arthrocnemum macrostachyum.</title>
        <authorList>
            <person name="Camacho M."/>
            <person name="Redondo-Gomez S."/>
            <person name="Rodriguez-Llorente I."/>
            <person name="Rohde M."/>
            <person name="Sproer C."/>
            <person name="Schumann P."/>
            <person name="Klenk H.P."/>
            <person name="Montero-Calasanz M.D.C."/>
        </authorList>
    </citation>
    <scope>NUCLEOTIDE SEQUENCE [LARGE SCALE GENOMIC DNA]</scope>
    <source>
        <strain evidence="12 13">DSM 29163</strain>
    </source>
</reference>
<dbReference type="Proteomes" id="UP001300261">
    <property type="component" value="Unassembled WGS sequence"/>
</dbReference>
<keyword evidence="4 11" id="KW-0812">Transmembrane</keyword>
<accession>A0ABT3R4Q6</accession>
<organism evidence="12 13">
    <name type="scientific">Roseibium salinum</name>
    <dbReference type="NCBI Taxonomy" id="1604349"/>
    <lineage>
        <taxon>Bacteria</taxon>
        <taxon>Pseudomonadati</taxon>
        <taxon>Pseudomonadota</taxon>
        <taxon>Alphaproteobacteria</taxon>
        <taxon>Hyphomicrobiales</taxon>
        <taxon>Stappiaceae</taxon>
        <taxon>Roseibium</taxon>
    </lineage>
</organism>
<keyword evidence="8 11" id="KW-0472">Membrane</keyword>
<keyword evidence="6" id="KW-0573">Peptidoglycan synthesis</keyword>
<keyword evidence="5" id="KW-0133">Cell shape</keyword>
<comment type="caution">
    <text evidence="12">The sequence shown here is derived from an EMBL/GenBank/DDBJ whole genome shotgun (WGS) entry which is preliminary data.</text>
</comment>
<evidence type="ECO:0000256" key="11">
    <source>
        <dbReference type="SAM" id="Phobius"/>
    </source>
</evidence>